<dbReference type="AlphaFoldDB" id="A0AA39ZNZ0"/>
<feature type="transmembrane region" description="Helical" evidence="2">
    <location>
        <begin position="212"/>
        <end position="230"/>
    </location>
</feature>
<dbReference type="Proteomes" id="UP001174997">
    <property type="component" value="Unassembled WGS sequence"/>
</dbReference>
<evidence type="ECO:0000256" key="1">
    <source>
        <dbReference type="SAM" id="MobiDB-lite"/>
    </source>
</evidence>
<sequence length="354" mass="39837">MFQIIPRQVIARRMVPLTVRGIAPRLAPLHRQNPVRFYSDKKDADKPGKEAEKKVVTPSTTTTTTTTQQEETFTLRQKLPQTSISHQADQLRKQLQQQGEEATATTAKAATSATPVTPAAPTPASPKPTPTPAPTAATPTPAPTAKPPAQEPSPPQPPKDLPLRHQLRLLREATDSALKDLALQDLDTALARHATAQDALVNTLGRIERRTWAWRLFLSTLAVGLTMIIIPEDERDHYLWRARDVGEEVKGWFVREVREARKEKKVEGEREYEELMRRVVVDRDRERERERDREGVLGRGGAGEADSSRLLVQREERLSILSKFVFLLFWCFCWSGGFEGLVLPGRVFRGGRVD</sequence>
<feature type="compositionally biased region" description="Pro residues" evidence="1">
    <location>
        <begin position="118"/>
        <end position="133"/>
    </location>
</feature>
<gene>
    <name evidence="3" type="ORF">QBC41DRAFT_309343</name>
</gene>
<name>A0AA39ZNZ0_9PEZI</name>
<feature type="compositionally biased region" description="Low complexity" evidence="1">
    <location>
        <begin position="93"/>
        <end position="117"/>
    </location>
</feature>
<evidence type="ECO:0000256" key="2">
    <source>
        <dbReference type="SAM" id="Phobius"/>
    </source>
</evidence>
<feature type="region of interest" description="Disordered" evidence="1">
    <location>
        <begin position="37"/>
        <end position="162"/>
    </location>
</feature>
<accession>A0AA39ZNZ0</accession>
<organism evidence="3 4">
    <name type="scientific">Cercophora samala</name>
    <dbReference type="NCBI Taxonomy" id="330535"/>
    <lineage>
        <taxon>Eukaryota</taxon>
        <taxon>Fungi</taxon>
        <taxon>Dikarya</taxon>
        <taxon>Ascomycota</taxon>
        <taxon>Pezizomycotina</taxon>
        <taxon>Sordariomycetes</taxon>
        <taxon>Sordariomycetidae</taxon>
        <taxon>Sordariales</taxon>
        <taxon>Lasiosphaeriaceae</taxon>
        <taxon>Cercophora</taxon>
    </lineage>
</organism>
<keyword evidence="2" id="KW-0472">Membrane</keyword>
<proteinExistence type="predicted"/>
<evidence type="ECO:0000313" key="4">
    <source>
        <dbReference type="Proteomes" id="UP001174997"/>
    </source>
</evidence>
<keyword evidence="4" id="KW-1185">Reference proteome</keyword>
<feature type="compositionally biased region" description="Pro residues" evidence="1">
    <location>
        <begin position="140"/>
        <end position="160"/>
    </location>
</feature>
<evidence type="ECO:0000313" key="3">
    <source>
        <dbReference type="EMBL" id="KAK0674690.1"/>
    </source>
</evidence>
<comment type="caution">
    <text evidence="3">The sequence shown here is derived from an EMBL/GenBank/DDBJ whole genome shotgun (WGS) entry which is preliminary data.</text>
</comment>
<keyword evidence="2" id="KW-1133">Transmembrane helix</keyword>
<feature type="transmembrane region" description="Helical" evidence="2">
    <location>
        <begin position="324"/>
        <end position="343"/>
    </location>
</feature>
<dbReference type="EMBL" id="JAULSY010000001">
    <property type="protein sequence ID" value="KAK0674690.1"/>
    <property type="molecule type" value="Genomic_DNA"/>
</dbReference>
<reference evidence="3" key="1">
    <citation type="submission" date="2023-06" db="EMBL/GenBank/DDBJ databases">
        <title>Genome-scale phylogeny and comparative genomics of the fungal order Sordariales.</title>
        <authorList>
            <consortium name="Lawrence Berkeley National Laboratory"/>
            <person name="Hensen N."/>
            <person name="Bonometti L."/>
            <person name="Westerberg I."/>
            <person name="Brannstrom I.O."/>
            <person name="Guillou S."/>
            <person name="Cros-Aarteil S."/>
            <person name="Calhoun S."/>
            <person name="Haridas S."/>
            <person name="Kuo A."/>
            <person name="Mondo S."/>
            <person name="Pangilinan J."/>
            <person name="Riley R."/>
            <person name="Labutti K."/>
            <person name="Andreopoulos B."/>
            <person name="Lipzen A."/>
            <person name="Chen C."/>
            <person name="Yanf M."/>
            <person name="Daum C."/>
            <person name="Ng V."/>
            <person name="Clum A."/>
            <person name="Steindorff A."/>
            <person name="Ohm R."/>
            <person name="Martin F."/>
            <person name="Silar P."/>
            <person name="Natvig D."/>
            <person name="Lalanne C."/>
            <person name="Gautier V."/>
            <person name="Ament-Velasquez S.L."/>
            <person name="Kruys A."/>
            <person name="Hutchinson M.I."/>
            <person name="Powell A.J."/>
            <person name="Barry K."/>
            <person name="Miller A.N."/>
            <person name="Grigoriev I.V."/>
            <person name="Debuchy R."/>
            <person name="Gladieux P."/>
            <person name="Thoren M.H."/>
            <person name="Johannesson H."/>
        </authorList>
    </citation>
    <scope>NUCLEOTIDE SEQUENCE</scope>
    <source>
        <strain evidence="3">CBS 307.81</strain>
    </source>
</reference>
<keyword evidence="2" id="KW-0812">Transmembrane</keyword>
<protein>
    <submittedName>
        <fullName evidence="3">Uncharacterized protein</fullName>
    </submittedName>
</protein>
<feature type="compositionally biased region" description="Low complexity" evidence="1">
    <location>
        <begin position="60"/>
        <end position="74"/>
    </location>
</feature>
<feature type="compositionally biased region" description="Basic and acidic residues" evidence="1">
    <location>
        <begin position="38"/>
        <end position="55"/>
    </location>
</feature>